<name>A0A2M4DRK8_ANODA</name>
<protein>
    <submittedName>
        <fullName evidence="2">Putative secreted protein</fullName>
    </submittedName>
</protein>
<feature type="signal peptide" evidence="1">
    <location>
        <begin position="1"/>
        <end position="29"/>
    </location>
</feature>
<keyword evidence="1" id="KW-0732">Signal</keyword>
<proteinExistence type="predicted"/>
<organism evidence="2">
    <name type="scientific">Anopheles darlingi</name>
    <name type="common">Mosquito</name>
    <dbReference type="NCBI Taxonomy" id="43151"/>
    <lineage>
        <taxon>Eukaryota</taxon>
        <taxon>Metazoa</taxon>
        <taxon>Ecdysozoa</taxon>
        <taxon>Arthropoda</taxon>
        <taxon>Hexapoda</taxon>
        <taxon>Insecta</taxon>
        <taxon>Pterygota</taxon>
        <taxon>Neoptera</taxon>
        <taxon>Endopterygota</taxon>
        <taxon>Diptera</taxon>
        <taxon>Nematocera</taxon>
        <taxon>Culicoidea</taxon>
        <taxon>Culicidae</taxon>
        <taxon>Anophelinae</taxon>
        <taxon>Anopheles</taxon>
    </lineage>
</organism>
<sequence>MVAMATWRILLRVALLVRWLWRECTRVSCDHTRAQSRREVVPSKHVMKFRTVQPFATRMIRSHSMPSIIPMAPRSPHQA</sequence>
<dbReference type="AlphaFoldDB" id="A0A2M4DRK8"/>
<dbReference type="EMBL" id="GGFL01016027">
    <property type="protein sequence ID" value="MBW80205.1"/>
    <property type="molecule type" value="Transcribed_RNA"/>
</dbReference>
<feature type="chain" id="PRO_5014701747" evidence="1">
    <location>
        <begin position="30"/>
        <end position="79"/>
    </location>
</feature>
<evidence type="ECO:0000313" key="2">
    <source>
        <dbReference type="EMBL" id="MBW80205.1"/>
    </source>
</evidence>
<reference evidence="2" key="1">
    <citation type="submission" date="2018-01" db="EMBL/GenBank/DDBJ databases">
        <title>An insight into the sialome of Amazonian anophelines.</title>
        <authorList>
            <person name="Ribeiro J.M."/>
            <person name="Scarpassa V."/>
            <person name="Calvo E."/>
        </authorList>
    </citation>
    <scope>NUCLEOTIDE SEQUENCE</scope>
</reference>
<evidence type="ECO:0000256" key="1">
    <source>
        <dbReference type="SAM" id="SignalP"/>
    </source>
</evidence>
<accession>A0A2M4DRK8</accession>